<dbReference type="Gene3D" id="3.40.250.10">
    <property type="entry name" value="Rhodanese-like domain"/>
    <property type="match status" value="1"/>
</dbReference>
<evidence type="ECO:0000259" key="2">
    <source>
        <dbReference type="PROSITE" id="PS50206"/>
    </source>
</evidence>
<keyword evidence="4" id="KW-1185">Reference proteome</keyword>
<evidence type="ECO:0000313" key="3">
    <source>
        <dbReference type="EMBL" id="MFC5971109.1"/>
    </source>
</evidence>
<comment type="caution">
    <text evidence="3">The sequence shown here is derived from an EMBL/GenBank/DDBJ whole genome shotgun (WGS) entry which is preliminary data.</text>
</comment>
<dbReference type="SMART" id="SM00849">
    <property type="entry name" value="Lactamase_B"/>
    <property type="match status" value="1"/>
</dbReference>
<proteinExistence type="predicted"/>
<evidence type="ECO:0000313" key="4">
    <source>
        <dbReference type="Proteomes" id="UP001596099"/>
    </source>
</evidence>
<dbReference type="PANTHER" id="PTHR43084:SF1">
    <property type="entry name" value="PERSULFIDE DIOXYGENASE ETHE1, MITOCHONDRIAL"/>
    <property type="match status" value="1"/>
</dbReference>
<organism evidence="3 4">
    <name type="scientific">Halomarina salina</name>
    <dbReference type="NCBI Taxonomy" id="1872699"/>
    <lineage>
        <taxon>Archaea</taxon>
        <taxon>Methanobacteriati</taxon>
        <taxon>Methanobacteriota</taxon>
        <taxon>Stenosarchaea group</taxon>
        <taxon>Halobacteria</taxon>
        <taxon>Halobacteriales</taxon>
        <taxon>Natronomonadaceae</taxon>
        <taxon>Halomarina</taxon>
    </lineage>
</organism>
<dbReference type="PROSITE" id="PS50206">
    <property type="entry name" value="RHODANESE_3"/>
    <property type="match status" value="1"/>
</dbReference>
<accession>A0ABD5RL44</accession>
<dbReference type="Proteomes" id="UP001596099">
    <property type="component" value="Unassembled WGS sequence"/>
</dbReference>
<dbReference type="InterPro" id="IPR036873">
    <property type="entry name" value="Rhodanese-like_dom_sf"/>
</dbReference>
<dbReference type="InterPro" id="IPR001279">
    <property type="entry name" value="Metallo-B-lactamas"/>
</dbReference>
<dbReference type="Gene3D" id="3.60.15.10">
    <property type="entry name" value="Ribonuclease Z/Hydroxyacylglutathione hydrolase-like"/>
    <property type="match status" value="1"/>
</dbReference>
<dbReference type="SUPFAM" id="SSF56281">
    <property type="entry name" value="Metallo-hydrolase/oxidoreductase"/>
    <property type="match status" value="1"/>
</dbReference>
<protein>
    <submittedName>
        <fullName evidence="3">MBL fold metallo-hydrolase</fullName>
    </submittedName>
</protein>
<dbReference type="PANTHER" id="PTHR43084">
    <property type="entry name" value="PERSULFIDE DIOXYGENASE ETHE1"/>
    <property type="match status" value="1"/>
</dbReference>
<dbReference type="InterPro" id="IPR001763">
    <property type="entry name" value="Rhodanese-like_dom"/>
</dbReference>
<dbReference type="AlphaFoldDB" id="A0ABD5RL44"/>
<reference evidence="3 4" key="1">
    <citation type="journal article" date="2019" name="Int. J. Syst. Evol. Microbiol.">
        <title>The Global Catalogue of Microorganisms (GCM) 10K type strain sequencing project: providing services to taxonomists for standard genome sequencing and annotation.</title>
        <authorList>
            <consortium name="The Broad Institute Genomics Platform"/>
            <consortium name="The Broad Institute Genome Sequencing Center for Infectious Disease"/>
            <person name="Wu L."/>
            <person name="Ma J."/>
        </authorList>
    </citation>
    <scope>NUCLEOTIDE SEQUENCE [LARGE SCALE GENOMIC DNA]</scope>
    <source>
        <strain evidence="3 4">CGMCC 1.12543</strain>
    </source>
</reference>
<dbReference type="SMART" id="SM00450">
    <property type="entry name" value="RHOD"/>
    <property type="match status" value="1"/>
</dbReference>
<keyword evidence="1" id="KW-0479">Metal-binding</keyword>
<dbReference type="RefSeq" id="WP_247414022.1">
    <property type="nucleotide sequence ID" value="NZ_JALLGW010000001.1"/>
</dbReference>
<dbReference type="GO" id="GO:0046872">
    <property type="term" value="F:metal ion binding"/>
    <property type="evidence" value="ECO:0007669"/>
    <property type="project" value="UniProtKB-KW"/>
</dbReference>
<gene>
    <name evidence="3" type="ORF">ACFPYI_07165</name>
</gene>
<dbReference type="EMBL" id="JBHSQH010000001">
    <property type="protein sequence ID" value="MFC5971109.1"/>
    <property type="molecule type" value="Genomic_DNA"/>
</dbReference>
<dbReference type="InterPro" id="IPR044528">
    <property type="entry name" value="POD-like_MBL-fold"/>
</dbReference>
<name>A0ABD5RL44_9EURY</name>
<feature type="domain" description="Rhodanese" evidence="2">
    <location>
        <begin position="23"/>
        <end position="123"/>
    </location>
</feature>
<dbReference type="InterPro" id="IPR051682">
    <property type="entry name" value="Mito_Persulfide_Diox"/>
</dbReference>
<dbReference type="InterPro" id="IPR036866">
    <property type="entry name" value="RibonucZ/Hydroxyglut_hydro"/>
</dbReference>
<dbReference type="Pfam" id="PF00753">
    <property type="entry name" value="Lactamase_B"/>
    <property type="match status" value="1"/>
</dbReference>
<dbReference type="Pfam" id="PF00581">
    <property type="entry name" value="Rhodanese"/>
    <property type="match status" value="1"/>
</dbReference>
<dbReference type="SUPFAM" id="SSF52821">
    <property type="entry name" value="Rhodanese/Cell cycle control phosphatase"/>
    <property type="match status" value="1"/>
</dbReference>
<evidence type="ECO:0000256" key="1">
    <source>
        <dbReference type="ARBA" id="ARBA00022723"/>
    </source>
</evidence>
<dbReference type="CDD" id="cd07724">
    <property type="entry name" value="POD-like_MBL-fold"/>
    <property type="match status" value="1"/>
</dbReference>
<sequence length="385" mass="41346">MTGTDGDDAPALSAEELRRRLDGGDSLRVLDVRNREEVEAWSIPASDRVTVPYMKFVAAGASDGVADLAAENGLDDGTELVVVCAEGKASDEVAAQLREVGLDAANLAGGMEGWARLYESTVVDHDPRVVQYVRPSSGCLSYMVVSGEEAAVVDPLRAFTDRYHADALEAGANLRYALDTHVHADHVSGLRALAEEGVEAVLPNGATERGLADPERFTLLDSGEELTVGDVELEAISTPGHTTEMTAYRLDQTLLTGDGVFTKRVPRPDLEAGDEGAADHARDLYRTLTERLGTLPDLVRIAPGHYDPSDDAVGTDHAHVATLGEVRSLPVFEMDEDEFVEYVTERMGDRPANFERIVAINLGQESVDDDEAFELELGPNNCAAG</sequence>